<dbReference type="InterPro" id="IPR003171">
    <property type="entry name" value="Mehydrof_redctse-like"/>
</dbReference>
<keyword evidence="5" id="KW-0274">FAD</keyword>
<dbReference type="PANTHER" id="PTHR45754">
    <property type="entry name" value="METHYLENETETRAHYDROFOLATE REDUCTASE"/>
    <property type="match status" value="1"/>
</dbReference>
<dbReference type="GO" id="GO:0035999">
    <property type="term" value="P:tetrahydrofolate interconversion"/>
    <property type="evidence" value="ECO:0007669"/>
    <property type="project" value="UniProtKB-UniPathway"/>
</dbReference>
<evidence type="ECO:0000256" key="4">
    <source>
        <dbReference type="ARBA" id="ARBA00022630"/>
    </source>
</evidence>
<evidence type="ECO:0000256" key="7">
    <source>
        <dbReference type="ARBA" id="ARBA00023002"/>
    </source>
</evidence>
<name>A0A292PSQ8_9PEZI</name>
<dbReference type="GO" id="GO:0005829">
    <property type="term" value="C:cytosol"/>
    <property type="evidence" value="ECO:0007669"/>
    <property type="project" value="TreeGrafter"/>
</dbReference>
<evidence type="ECO:0000256" key="3">
    <source>
        <dbReference type="ARBA" id="ARBA00006743"/>
    </source>
</evidence>
<dbReference type="InterPro" id="IPR029041">
    <property type="entry name" value="FAD-linked_oxidoreductase-like"/>
</dbReference>
<evidence type="ECO:0000313" key="10">
    <source>
        <dbReference type="EMBL" id="CUS10579.1"/>
    </source>
</evidence>
<dbReference type="UniPathway" id="UPA00193"/>
<comment type="similarity">
    <text evidence="3">Belongs to the methylenetetrahydrofolate reductase family.</text>
</comment>
<evidence type="ECO:0000256" key="1">
    <source>
        <dbReference type="ARBA" id="ARBA00001974"/>
    </source>
</evidence>
<evidence type="ECO:0000313" key="11">
    <source>
        <dbReference type="Proteomes" id="UP001412239"/>
    </source>
</evidence>
<dbReference type="NCBIfam" id="TIGR00677">
    <property type="entry name" value="fadh2_euk"/>
    <property type="match status" value="1"/>
</dbReference>
<dbReference type="AlphaFoldDB" id="A0A292PSQ8"/>
<keyword evidence="4" id="KW-0285">Flavoprotein</keyword>
<accession>A0A292PSQ8</accession>
<comment type="cofactor">
    <cofactor evidence="1">
        <name>FAD</name>
        <dbReference type="ChEBI" id="CHEBI:57692"/>
    </cofactor>
</comment>
<dbReference type="FunFam" id="3.20.20.220:FF:000002">
    <property type="entry name" value="Methylenetetrahydrofolate reductase"/>
    <property type="match status" value="1"/>
</dbReference>
<dbReference type="GO" id="GO:0004489">
    <property type="term" value="F:methylenetetrahydrofolate reductase [NAD(P)H] activity"/>
    <property type="evidence" value="ECO:0007669"/>
    <property type="project" value="InterPro"/>
</dbReference>
<dbReference type="CDD" id="cd00537">
    <property type="entry name" value="MTHFR"/>
    <property type="match status" value="1"/>
</dbReference>
<dbReference type="GO" id="GO:0009086">
    <property type="term" value="P:methionine biosynthetic process"/>
    <property type="evidence" value="ECO:0007669"/>
    <property type="project" value="TreeGrafter"/>
</dbReference>
<gene>
    <name evidence="10" type="ORF">GSTUAT00005333001</name>
</gene>
<protein>
    <recommendedName>
        <fullName evidence="9">MTHFR SAM-binding regulatory domain-containing protein</fullName>
    </recommendedName>
</protein>
<keyword evidence="11" id="KW-1185">Reference proteome</keyword>
<keyword evidence="7" id="KW-0560">Oxidoreductase</keyword>
<dbReference type="Pfam" id="PF21895">
    <property type="entry name" value="MTHFR_C"/>
    <property type="match status" value="1"/>
</dbReference>
<proteinExistence type="inferred from homology"/>
<dbReference type="PANTHER" id="PTHR45754:SF1">
    <property type="entry name" value="METHYLENETETRAHYDROFOLATE REDUCTASE 1"/>
    <property type="match status" value="1"/>
</dbReference>
<dbReference type="Gene3D" id="3.20.20.220">
    <property type="match status" value="1"/>
</dbReference>
<comment type="pathway">
    <text evidence="2 8">One-carbon metabolism; tetrahydrofolate interconversion.</text>
</comment>
<organism evidence="10 11">
    <name type="scientific">Tuber aestivum</name>
    <name type="common">summer truffle</name>
    <dbReference type="NCBI Taxonomy" id="59557"/>
    <lineage>
        <taxon>Eukaryota</taxon>
        <taxon>Fungi</taxon>
        <taxon>Dikarya</taxon>
        <taxon>Ascomycota</taxon>
        <taxon>Pezizomycotina</taxon>
        <taxon>Pezizomycetes</taxon>
        <taxon>Pezizales</taxon>
        <taxon>Tuberaceae</taxon>
        <taxon>Tuber</taxon>
    </lineage>
</organism>
<dbReference type="Proteomes" id="UP001412239">
    <property type="component" value="Unassembled WGS sequence"/>
</dbReference>
<evidence type="ECO:0000256" key="2">
    <source>
        <dbReference type="ARBA" id="ARBA00004777"/>
    </source>
</evidence>
<dbReference type="Pfam" id="PF02219">
    <property type="entry name" value="MTHFR"/>
    <property type="match status" value="1"/>
</dbReference>
<keyword evidence="6" id="KW-0521">NADP</keyword>
<evidence type="ECO:0000256" key="8">
    <source>
        <dbReference type="RuleBase" id="RU004254"/>
    </source>
</evidence>
<evidence type="ECO:0000259" key="9">
    <source>
        <dbReference type="Pfam" id="PF21895"/>
    </source>
</evidence>
<evidence type="ECO:0000256" key="6">
    <source>
        <dbReference type="ARBA" id="ARBA00022857"/>
    </source>
</evidence>
<feature type="domain" description="MTHFR SAM-binding regulatory" evidence="9">
    <location>
        <begin position="398"/>
        <end position="651"/>
    </location>
</feature>
<dbReference type="InterPro" id="IPR053806">
    <property type="entry name" value="MTHFR_C"/>
</dbReference>
<dbReference type="GO" id="GO:0071949">
    <property type="term" value="F:FAD binding"/>
    <property type="evidence" value="ECO:0007669"/>
    <property type="project" value="TreeGrafter"/>
</dbReference>
<evidence type="ECO:0000256" key="5">
    <source>
        <dbReference type="ARBA" id="ARBA00022827"/>
    </source>
</evidence>
<dbReference type="SUPFAM" id="SSF51730">
    <property type="entry name" value="FAD-linked oxidoreductase"/>
    <property type="match status" value="1"/>
</dbReference>
<reference evidence="10" key="1">
    <citation type="submission" date="2015-10" db="EMBL/GenBank/DDBJ databases">
        <authorList>
            <person name="Regsiter A."/>
            <person name="william w."/>
        </authorList>
    </citation>
    <scope>NUCLEOTIDE SEQUENCE</scope>
    <source>
        <strain evidence="10">Montdore</strain>
    </source>
</reference>
<dbReference type="InterPro" id="IPR004621">
    <property type="entry name" value="Fadh2_euk"/>
</dbReference>
<sequence>MEKVVDKIAALPPGEPYHSLEFFPPKTSMGFQNLQARLERMAHALRPLFVNVTWGAGGSTATKSLQLAEICQRQLGLTTVLHLTCTNMSQVVLDETLETAKEIGIRNILALRGDPPRSGDYHDTPCDGTSNGVGNEFEYAIDLVRYIREKYGDYFCIGVAAYPEGHVEGACPEKQDPLFDLPFLVEKVKAGADFIMTQLFYDAEKYIWFERLLREEPSGVLSELPVIPGLMPIQSYSMLKRITKLSGASLPAGILRRLDDVKGDDEAVKQVGIDIVSEIIEGIKVANLSGPRGFHFYTLNLEKAVSFIIERTNLIPPPDEPVLEEIEGPVVNGASLRRDRRTSSVTSDPHNRVIVDDSSSLQSPRLANALEAGFLKPPEQSRPPEVALAISEGEGALGREATWDDYPNGRFGDARSPAFGEIDGYGPSLHLSQSQAIKLWSYPVTKRDVSDIFVRHIRGELEAIPWSEQGLSVESGIIADYLVRLNQKGFWTVASQPAINSVKSTDEVFGWGPKGGFVFQKAFVEFFCSPDDWGVLGAKLGGVEDISYYAANKNGDYAASVPLGDSAMHAVTWGVFPGKEYKEIVAPTIIEEVSFRAWKEEAFTIWKEWARVYPPRSASSKLMMEIAETYYLVNIIHHGYMDSEFLWKLLEV</sequence>
<dbReference type="EMBL" id="LN891043">
    <property type="protein sequence ID" value="CUS10579.1"/>
    <property type="molecule type" value="Genomic_DNA"/>
</dbReference>